<dbReference type="SUPFAM" id="SSF52096">
    <property type="entry name" value="ClpP/crotonase"/>
    <property type="match status" value="1"/>
</dbReference>
<proteinExistence type="inferred from homology"/>
<evidence type="ECO:0000256" key="2">
    <source>
        <dbReference type="ARBA" id="ARBA00022490"/>
    </source>
</evidence>
<dbReference type="InterPro" id="IPR029045">
    <property type="entry name" value="ClpP/crotonase-like_dom_sf"/>
</dbReference>
<protein>
    <recommendedName>
        <fullName evidence="6">ATP-dependent Clp protease proteolytic subunit</fullName>
    </recommendedName>
</protein>
<evidence type="ECO:0000313" key="9">
    <source>
        <dbReference type="Proteomes" id="UP000245999"/>
    </source>
</evidence>
<dbReference type="GO" id="GO:0004252">
    <property type="term" value="F:serine-type endopeptidase activity"/>
    <property type="evidence" value="ECO:0007669"/>
    <property type="project" value="InterPro"/>
</dbReference>
<evidence type="ECO:0000313" key="8">
    <source>
        <dbReference type="EMBL" id="AWM31351.1"/>
    </source>
</evidence>
<evidence type="ECO:0000256" key="3">
    <source>
        <dbReference type="ARBA" id="ARBA00022670"/>
    </source>
</evidence>
<keyword evidence="5" id="KW-0720">Serine protease</keyword>
<dbReference type="AlphaFoldDB" id="A0A2Z3GGS2"/>
<dbReference type="RefSeq" id="WP_109651735.1">
    <property type="nucleotide sequence ID" value="NZ_CP029145.1"/>
</dbReference>
<dbReference type="GO" id="GO:0004176">
    <property type="term" value="F:ATP-dependent peptidase activity"/>
    <property type="evidence" value="ECO:0007669"/>
    <property type="project" value="InterPro"/>
</dbReference>
<dbReference type="GO" id="GO:0051117">
    <property type="term" value="F:ATPase binding"/>
    <property type="evidence" value="ECO:0007669"/>
    <property type="project" value="TreeGrafter"/>
</dbReference>
<comment type="similarity">
    <text evidence="1 6">Belongs to the peptidase S14 family.</text>
</comment>
<gene>
    <name evidence="8" type="ORF">DDQ68_00250</name>
</gene>
<dbReference type="Pfam" id="PF00574">
    <property type="entry name" value="CLP_protease"/>
    <property type="match status" value="1"/>
</dbReference>
<dbReference type="GO" id="GO:0009368">
    <property type="term" value="C:endopeptidase Clp complex"/>
    <property type="evidence" value="ECO:0007669"/>
    <property type="project" value="TreeGrafter"/>
</dbReference>
<keyword evidence="3" id="KW-0645">Protease</keyword>
<dbReference type="OrthoDB" id="883430at2"/>
<dbReference type="PANTHER" id="PTHR10381">
    <property type="entry name" value="ATP-DEPENDENT CLP PROTEASE PROTEOLYTIC SUBUNIT"/>
    <property type="match status" value="1"/>
</dbReference>
<dbReference type="InterPro" id="IPR023562">
    <property type="entry name" value="ClpP/TepA"/>
</dbReference>
<dbReference type="Proteomes" id="UP000245999">
    <property type="component" value="Chromosome"/>
</dbReference>
<keyword evidence="7" id="KW-0175">Coiled coil</keyword>
<feature type="coiled-coil region" evidence="7">
    <location>
        <begin position="230"/>
        <end position="292"/>
    </location>
</feature>
<dbReference type="EMBL" id="CP029145">
    <property type="protein sequence ID" value="AWM31351.1"/>
    <property type="molecule type" value="Genomic_DNA"/>
</dbReference>
<organism evidence="8 9">
    <name type="scientific">Hymenobacter nivis</name>
    <dbReference type="NCBI Taxonomy" id="1850093"/>
    <lineage>
        <taxon>Bacteria</taxon>
        <taxon>Pseudomonadati</taxon>
        <taxon>Bacteroidota</taxon>
        <taxon>Cytophagia</taxon>
        <taxon>Cytophagales</taxon>
        <taxon>Hymenobacteraceae</taxon>
        <taxon>Hymenobacter</taxon>
    </lineage>
</organism>
<accession>A0A2Z3GGS2</accession>
<keyword evidence="4" id="KW-0378">Hydrolase</keyword>
<sequence>MAQPTLQIYSAIGFDPQSGTGLSAADFGAQLATAEASGEKRVAVRINSGGGNWAEGQSMYDMLKASALKVDTYCVGLVASAATLPFMAGNKRLIAAHGRLMIHNCASGATGGVADFEVAIEQQKAINGSMAALYASVSGQPVEKCAALMAATTFMDAETAVALGFATGIMPDTQAAQAPPASLPTASLHSYYATLISTADMKNLLIPIFAAAGMLTLTATSSDADMATAVAAAFGEKDKAKKEADDAKAALATATAALAAATEKCAAMDKQMADMEEEEAKAKATAATATIEATVTAAIASGRIVASQKEVYMSLAKADLTSTKAVLDALPARRSVADAITSFSAYAAVLPLTAGGAMAEIQARLASK</sequence>
<keyword evidence="9" id="KW-1185">Reference proteome</keyword>
<evidence type="ECO:0000256" key="4">
    <source>
        <dbReference type="ARBA" id="ARBA00022801"/>
    </source>
</evidence>
<reference evidence="9" key="1">
    <citation type="submission" date="2018-04" db="EMBL/GenBank/DDBJ databases">
        <title>Complete genome of Antarctic heterotrophic bacterium Hymenobacter nivis.</title>
        <authorList>
            <person name="Terashima M."/>
        </authorList>
    </citation>
    <scope>NUCLEOTIDE SEQUENCE [LARGE SCALE GENOMIC DNA]</scope>
    <source>
        <strain evidence="9">NBRC 111535</strain>
    </source>
</reference>
<dbReference type="GO" id="GO:0006515">
    <property type="term" value="P:protein quality control for misfolded or incompletely synthesized proteins"/>
    <property type="evidence" value="ECO:0007669"/>
    <property type="project" value="TreeGrafter"/>
</dbReference>
<dbReference type="InterPro" id="IPR001907">
    <property type="entry name" value="ClpP"/>
</dbReference>
<name>A0A2Z3GGS2_9BACT</name>
<evidence type="ECO:0000256" key="7">
    <source>
        <dbReference type="SAM" id="Coils"/>
    </source>
</evidence>
<dbReference type="CDD" id="cd07016">
    <property type="entry name" value="S14_ClpP_1"/>
    <property type="match status" value="1"/>
</dbReference>
<dbReference type="PANTHER" id="PTHR10381:SF70">
    <property type="entry name" value="ATP-DEPENDENT CLP PROTEASE PROTEOLYTIC SUBUNIT"/>
    <property type="match status" value="1"/>
</dbReference>
<evidence type="ECO:0000256" key="1">
    <source>
        <dbReference type="ARBA" id="ARBA00007039"/>
    </source>
</evidence>
<dbReference type="PRINTS" id="PR00127">
    <property type="entry name" value="CLPPROTEASEP"/>
</dbReference>
<dbReference type="KEGG" id="hnv:DDQ68_00250"/>
<keyword evidence="2" id="KW-0963">Cytoplasm</keyword>
<evidence type="ECO:0000256" key="5">
    <source>
        <dbReference type="ARBA" id="ARBA00022825"/>
    </source>
</evidence>
<dbReference type="Gene3D" id="3.90.226.10">
    <property type="entry name" value="2-enoyl-CoA Hydratase, Chain A, domain 1"/>
    <property type="match status" value="1"/>
</dbReference>
<evidence type="ECO:0000256" key="6">
    <source>
        <dbReference type="RuleBase" id="RU003567"/>
    </source>
</evidence>